<gene>
    <name evidence="1" type="ORF">CINC_LOCUS1653</name>
</gene>
<evidence type="ECO:0000313" key="2">
    <source>
        <dbReference type="Proteomes" id="UP001154114"/>
    </source>
</evidence>
<dbReference type="EMBL" id="LR824014">
    <property type="protein sequence ID" value="CAH0581505.1"/>
    <property type="molecule type" value="Genomic_DNA"/>
</dbReference>
<proteinExistence type="predicted"/>
<name>A0A9P0BMK8_CHRIL</name>
<dbReference type="Proteomes" id="UP001154114">
    <property type="component" value="Chromosome 11"/>
</dbReference>
<reference evidence="1" key="1">
    <citation type="submission" date="2021-12" db="EMBL/GenBank/DDBJ databases">
        <authorList>
            <person name="King R."/>
        </authorList>
    </citation>
    <scope>NUCLEOTIDE SEQUENCE</scope>
</reference>
<sequence length="107" mass="12299">MVRMNMSVVDVFRRCNRRPVRLAGAETKGSTSATGAKANDYCMCRGTRCYRRVTFVDTSSRLMNFQCSLRISFINCILIVGELTRRTSLLFIVPYSKHDYTLVQIEM</sequence>
<organism evidence="1 2">
    <name type="scientific">Chrysodeixis includens</name>
    <name type="common">Soybean looper</name>
    <name type="synonym">Pseudoplusia includens</name>
    <dbReference type="NCBI Taxonomy" id="689277"/>
    <lineage>
        <taxon>Eukaryota</taxon>
        <taxon>Metazoa</taxon>
        <taxon>Ecdysozoa</taxon>
        <taxon>Arthropoda</taxon>
        <taxon>Hexapoda</taxon>
        <taxon>Insecta</taxon>
        <taxon>Pterygota</taxon>
        <taxon>Neoptera</taxon>
        <taxon>Endopterygota</taxon>
        <taxon>Lepidoptera</taxon>
        <taxon>Glossata</taxon>
        <taxon>Ditrysia</taxon>
        <taxon>Noctuoidea</taxon>
        <taxon>Noctuidae</taxon>
        <taxon>Plusiinae</taxon>
        <taxon>Chrysodeixis</taxon>
    </lineage>
</organism>
<keyword evidence="2" id="KW-1185">Reference proteome</keyword>
<accession>A0A9P0BMK8</accession>
<evidence type="ECO:0000313" key="1">
    <source>
        <dbReference type="EMBL" id="CAH0581505.1"/>
    </source>
</evidence>
<dbReference type="AlphaFoldDB" id="A0A9P0BMK8"/>
<protein>
    <submittedName>
        <fullName evidence="1">Uncharacterized protein</fullName>
    </submittedName>
</protein>